<dbReference type="Proteomes" id="UP000013827">
    <property type="component" value="Unassembled WGS sequence"/>
</dbReference>
<evidence type="ECO:0000313" key="12">
    <source>
        <dbReference type="EnsemblProtists" id="EOD31547"/>
    </source>
</evidence>
<dbReference type="OMA" id="WIANFTE"/>
<dbReference type="GO" id="GO:0012505">
    <property type="term" value="C:endomembrane system"/>
    <property type="evidence" value="ECO:0007669"/>
    <property type="project" value="UniProtKB-SubCell"/>
</dbReference>
<dbReference type="PANTHER" id="PTHR31503:SF22">
    <property type="entry name" value="VACUOLAR CALCIUM ION TRANSPORTER"/>
    <property type="match status" value="1"/>
</dbReference>
<accession>A0A0D3K712</accession>
<dbReference type="EnsemblProtists" id="EOD36970">
    <property type="protein sequence ID" value="EOD36970"/>
    <property type="gene ID" value="EMIHUDRAFT_77941"/>
</dbReference>
<dbReference type="GeneID" id="17276820"/>
<dbReference type="InterPro" id="IPR044880">
    <property type="entry name" value="NCX_ion-bd_dom_sf"/>
</dbReference>
<evidence type="ECO:0000256" key="1">
    <source>
        <dbReference type="ARBA" id="ARBA00004127"/>
    </source>
</evidence>
<name>A0A0D3K712_EMIH1</name>
<evidence type="ECO:0000256" key="5">
    <source>
        <dbReference type="ARBA" id="ARBA00022837"/>
    </source>
</evidence>
<evidence type="ECO:0000256" key="7">
    <source>
        <dbReference type="ARBA" id="ARBA00023065"/>
    </source>
</evidence>
<dbReference type="Gene3D" id="1.20.1420.30">
    <property type="entry name" value="NCX, central ion-binding region"/>
    <property type="match status" value="2"/>
</dbReference>
<dbReference type="HOGENOM" id="CLU_008721_2_1_1"/>
<evidence type="ECO:0000259" key="11">
    <source>
        <dbReference type="Pfam" id="PF01699"/>
    </source>
</evidence>
<dbReference type="InterPro" id="IPR004798">
    <property type="entry name" value="CAX-like"/>
</dbReference>
<evidence type="ECO:0000256" key="6">
    <source>
        <dbReference type="ARBA" id="ARBA00022989"/>
    </source>
</evidence>
<feature type="transmembrane region" description="Helical" evidence="9">
    <location>
        <begin position="124"/>
        <end position="148"/>
    </location>
</feature>
<keyword evidence="8 9" id="KW-0472">Membrane</keyword>
<comment type="similarity">
    <text evidence="9">Belongs to the Ca(2+):cation antiporter (CaCA) (TC 2.A.19) family.</text>
</comment>
<dbReference type="STRING" id="2903.R1D9H1"/>
<dbReference type="NCBIfam" id="TIGR00846">
    <property type="entry name" value="caca2"/>
    <property type="match status" value="1"/>
</dbReference>
<dbReference type="RefSeq" id="XP_005789399.1">
    <property type="nucleotide sequence ID" value="XM_005789342.1"/>
</dbReference>
<organism evidence="12 13">
    <name type="scientific">Emiliania huxleyi (strain CCMP1516)</name>
    <dbReference type="NCBI Taxonomy" id="280463"/>
    <lineage>
        <taxon>Eukaryota</taxon>
        <taxon>Haptista</taxon>
        <taxon>Haptophyta</taxon>
        <taxon>Prymnesiophyceae</taxon>
        <taxon>Isochrysidales</taxon>
        <taxon>Noelaerhabdaceae</taxon>
        <taxon>Emiliania</taxon>
    </lineage>
</organism>
<proteinExistence type="inferred from homology"/>
<dbReference type="RefSeq" id="XP_005783976.1">
    <property type="nucleotide sequence ID" value="XM_005783919.1"/>
</dbReference>
<evidence type="ECO:0000313" key="13">
    <source>
        <dbReference type="Proteomes" id="UP000013827"/>
    </source>
</evidence>
<dbReference type="PANTHER" id="PTHR31503">
    <property type="entry name" value="VACUOLAR CALCIUM ION TRANSPORTER"/>
    <property type="match status" value="1"/>
</dbReference>
<comment type="caution">
    <text evidence="9">Lacks conserved residue(s) required for the propagation of feature annotation.</text>
</comment>
<feature type="transmembrane region" description="Helical" evidence="9">
    <location>
        <begin position="285"/>
        <end position="312"/>
    </location>
</feature>
<feature type="transmembrane region" description="Helical" evidence="9">
    <location>
        <begin position="93"/>
        <end position="112"/>
    </location>
</feature>
<dbReference type="NCBIfam" id="TIGR00378">
    <property type="entry name" value="cax"/>
    <property type="match status" value="1"/>
</dbReference>
<evidence type="ECO:0000256" key="10">
    <source>
        <dbReference type="SAM" id="SignalP"/>
    </source>
</evidence>
<comment type="subcellular location">
    <subcellularLocation>
        <location evidence="1">Endomembrane system</location>
        <topology evidence="1">Multi-pass membrane protein</topology>
    </subcellularLocation>
</comment>
<reference evidence="13" key="1">
    <citation type="journal article" date="2013" name="Nature">
        <title>Pan genome of the phytoplankton Emiliania underpins its global distribution.</title>
        <authorList>
            <person name="Read B.A."/>
            <person name="Kegel J."/>
            <person name="Klute M.J."/>
            <person name="Kuo A."/>
            <person name="Lefebvre S.C."/>
            <person name="Maumus F."/>
            <person name="Mayer C."/>
            <person name="Miller J."/>
            <person name="Monier A."/>
            <person name="Salamov A."/>
            <person name="Young J."/>
            <person name="Aguilar M."/>
            <person name="Claverie J.M."/>
            <person name="Frickenhaus S."/>
            <person name="Gonzalez K."/>
            <person name="Herman E.K."/>
            <person name="Lin Y.C."/>
            <person name="Napier J."/>
            <person name="Ogata H."/>
            <person name="Sarno A.F."/>
            <person name="Shmutz J."/>
            <person name="Schroeder D."/>
            <person name="de Vargas C."/>
            <person name="Verret F."/>
            <person name="von Dassow P."/>
            <person name="Valentin K."/>
            <person name="Van de Peer Y."/>
            <person name="Wheeler G."/>
            <person name="Dacks J.B."/>
            <person name="Delwiche C.F."/>
            <person name="Dyhrman S.T."/>
            <person name="Glockner G."/>
            <person name="John U."/>
            <person name="Richards T."/>
            <person name="Worden A.Z."/>
            <person name="Zhang X."/>
            <person name="Grigoriev I.V."/>
            <person name="Allen A.E."/>
            <person name="Bidle K."/>
            <person name="Borodovsky M."/>
            <person name="Bowler C."/>
            <person name="Brownlee C."/>
            <person name="Cock J.M."/>
            <person name="Elias M."/>
            <person name="Gladyshev V.N."/>
            <person name="Groth M."/>
            <person name="Guda C."/>
            <person name="Hadaegh A."/>
            <person name="Iglesias-Rodriguez M.D."/>
            <person name="Jenkins J."/>
            <person name="Jones B.M."/>
            <person name="Lawson T."/>
            <person name="Leese F."/>
            <person name="Lindquist E."/>
            <person name="Lobanov A."/>
            <person name="Lomsadze A."/>
            <person name="Malik S.B."/>
            <person name="Marsh M.E."/>
            <person name="Mackinder L."/>
            <person name="Mock T."/>
            <person name="Mueller-Roeber B."/>
            <person name="Pagarete A."/>
            <person name="Parker M."/>
            <person name="Probert I."/>
            <person name="Quesneville H."/>
            <person name="Raines C."/>
            <person name="Rensing S.A."/>
            <person name="Riano-Pachon D.M."/>
            <person name="Richier S."/>
            <person name="Rokitta S."/>
            <person name="Shiraiwa Y."/>
            <person name="Soanes D.M."/>
            <person name="van der Giezen M."/>
            <person name="Wahlund T.M."/>
            <person name="Williams B."/>
            <person name="Wilson W."/>
            <person name="Wolfe G."/>
            <person name="Wurch L.L."/>
        </authorList>
    </citation>
    <scope>NUCLEOTIDE SEQUENCE</scope>
</reference>
<feature type="transmembrane region" description="Helical" evidence="9">
    <location>
        <begin position="160"/>
        <end position="179"/>
    </location>
</feature>
<dbReference type="Pfam" id="PF01699">
    <property type="entry name" value="Na_Ca_ex"/>
    <property type="match status" value="2"/>
</dbReference>
<reference evidence="12" key="2">
    <citation type="submission" date="2024-10" db="UniProtKB">
        <authorList>
            <consortium name="EnsemblProtists"/>
        </authorList>
    </citation>
    <scope>IDENTIFICATION</scope>
</reference>
<keyword evidence="9" id="KW-0050">Antiport</keyword>
<feature type="transmembrane region" description="Helical" evidence="9">
    <location>
        <begin position="29"/>
        <end position="48"/>
    </location>
</feature>
<sequence length="366" mass="39166">MLAGNRLYVLLVAVPVALAAKPLGCSDGVVFGLCCFGILPLAALLGDATEQVALHTNETLSGLLNATFGNATELIVAICALNRGLLAVVQTSLLGSILSNTLLVLGCACLAGGRRSRERLPAHLQVAAISNAALLQIAVLGLLLPTIMHYAKDDMDFMQPLSHGISIGLLLLYLLYIYFQLFTHHFLFEAPLEGDKSLQDQEPEEDEEDEEDEVLLSFSGGLLWLGIATVAIAFLSEELTGALEPAAAAWGLPQAFVGFCLLPIVGNAAEHSTAIVCAYKQKMDLALGVALGSSTQIALFVIPVMVVIGWVIQQPLDLFFGPFPTAVTFLSTNLVFMVVQNGETNWLEGAMLLFSYAIICFSFLFY</sequence>
<dbReference type="InterPro" id="IPR004837">
    <property type="entry name" value="NaCa_Exmemb"/>
</dbReference>
<keyword evidence="2 9" id="KW-0813">Transport</keyword>
<dbReference type="GO" id="GO:0006874">
    <property type="term" value="P:intracellular calcium ion homeostasis"/>
    <property type="evidence" value="ECO:0007669"/>
    <property type="project" value="TreeGrafter"/>
</dbReference>
<dbReference type="GO" id="GO:0005774">
    <property type="term" value="C:vacuolar membrane"/>
    <property type="evidence" value="ECO:0007669"/>
    <property type="project" value="UniProtKB-ARBA"/>
</dbReference>
<feature type="transmembrane region" description="Helical" evidence="9">
    <location>
        <begin position="247"/>
        <end position="265"/>
    </location>
</feature>
<dbReference type="KEGG" id="ehx:EMIHUDRAFT_72273"/>
<dbReference type="GO" id="GO:0015369">
    <property type="term" value="F:calcium:proton antiporter activity"/>
    <property type="evidence" value="ECO:0007669"/>
    <property type="project" value="UniProtKB-UniRule"/>
</dbReference>
<evidence type="ECO:0000256" key="2">
    <source>
        <dbReference type="ARBA" id="ARBA00022448"/>
    </source>
</evidence>
<dbReference type="PaxDb" id="2903-EOD31547"/>
<feature type="chain" id="PRO_5044053637" description="Sodium/calcium exchanger membrane region domain-containing protein" evidence="10">
    <location>
        <begin position="20"/>
        <end position="366"/>
    </location>
</feature>
<keyword evidence="6 9" id="KW-1133">Transmembrane helix</keyword>
<evidence type="ECO:0000256" key="3">
    <source>
        <dbReference type="ARBA" id="ARBA00022568"/>
    </source>
</evidence>
<keyword evidence="7 9" id="KW-0406">Ion transport</keyword>
<evidence type="ECO:0000256" key="8">
    <source>
        <dbReference type="ARBA" id="ARBA00023136"/>
    </source>
</evidence>
<feature type="transmembrane region" description="Helical" evidence="9">
    <location>
        <begin position="60"/>
        <end position="81"/>
    </location>
</feature>
<feature type="signal peptide" evidence="10">
    <location>
        <begin position="1"/>
        <end position="19"/>
    </location>
</feature>
<feature type="transmembrane region" description="Helical" evidence="9">
    <location>
        <begin position="318"/>
        <end position="339"/>
    </location>
</feature>
<dbReference type="InterPro" id="IPR004713">
    <property type="entry name" value="CaH_exchang"/>
</dbReference>
<dbReference type="KEGG" id="ehx:EMIHUDRAFT_77941"/>
<dbReference type="EnsemblProtists" id="EOD31547">
    <property type="protein sequence ID" value="EOD31547"/>
    <property type="gene ID" value="EMIHUDRAFT_72273"/>
</dbReference>
<keyword evidence="10" id="KW-0732">Signal</keyword>
<keyword evidence="5 9" id="KW-0106">Calcium</keyword>
<dbReference type="eggNOG" id="KOG1397">
    <property type="taxonomic scope" value="Eukaryota"/>
</dbReference>
<dbReference type="GeneID" id="17282241"/>
<feature type="domain" description="Sodium/calcium exchanger membrane region" evidence="11">
    <location>
        <begin position="29"/>
        <end position="181"/>
    </location>
</feature>
<dbReference type="AlphaFoldDB" id="A0A0D3K712"/>
<feature type="domain" description="Sodium/calcium exchanger membrane region" evidence="11">
    <location>
        <begin position="222"/>
        <end position="363"/>
    </location>
</feature>
<keyword evidence="3 9" id="KW-0109">Calcium transport</keyword>
<protein>
    <recommendedName>
        <fullName evidence="11">Sodium/calcium exchanger membrane region domain-containing protein</fullName>
    </recommendedName>
</protein>
<feature type="transmembrane region" description="Helical" evidence="9">
    <location>
        <begin position="214"/>
        <end position="235"/>
    </location>
</feature>
<evidence type="ECO:0000256" key="9">
    <source>
        <dbReference type="RuleBase" id="RU365028"/>
    </source>
</evidence>
<keyword evidence="13" id="KW-1185">Reference proteome</keyword>
<feature type="transmembrane region" description="Helical" evidence="9">
    <location>
        <begin position="346"/>
        <end position="365"/>
    </location>
</feature>
<keyword evidence="4 9" id="KW-0812">Transmembrane</keyword>
<evidence type="ECO:0000256" key="4">
    <source>
        <dbReference type="ARBA" id="ARBA00022692"/>
    </source>
</evidence>